<dbReference type="Gene3D" id="1.10.10.10">
    <property type="entry name" value="Winged helix-like DNA-binding domain superfamily/Winged helix DNA-binding domain"/>
    <property type="match status" value="1"/>
</dbReference>
<evidence type="ECO:0000256" key="3">
    <source>
        <dbReference type="ARBA" id="ARBA00023163"/>
    </source>
</evidence>
<dbReference type="InterPro" id="IPR011663">
    <property type="entry name" value="UTRA"/>
</dbReference>
<evidence type="ECO:0000256" key="1">
    <source>
        <dbReference type="ARBA" id="ARBA00023015"/>
    </source>
</evidence>
<evidence type="ECO:0000313" key="5">
    <source>
        <dbReference type="Proteomes" id="UP000270487"/>
    </source>
</evidence>
<dbReference type="PROSITE" id="PS50949">
    <property type="entry name" value="HTH_GNTR"/>
    <property type="match status" value="1"/>
</dbReference>
<dbReference type="GO" id="GO:0003677">
    <property type="term" value="F:DNA binding"/>
    <property type="evidence" value="ECO:0007669"/>
    <property type="project" value="UniProtKB-KW"/>
</dbReference>
<sequence>MFESDGLPLYLRIKGIILQRIITFTYDDKLPGELLLADEFKVARGTIKQAIDSLASVGMVHREQGKGTFINRDALHKHYTDLPDVLLSFNSAMPVEVEILSLLSTMADQEVAERMHLDLGHQLMRLERLFMQGEKVVGHSITHLNGRVYNDLSHVDGSSPLYEQLRETFGYSPTKATERYLPMICDAKLASLLNIEQGSALFRVERTASNLDDVVLEYSITHTQDAALSLQIVANQSVVNQQWNCTINKAP</sequence>
<dbReference type="InterPro" id="IPR050679">
    <property type="entry name" value="Bact_HTH_transcr_reg"/>
</dbReference>
<evidence type="ECO:0000256" key="2">
    <source>
        <dbReference type="ARBA" id="ARBA00023125"/>
    </source>
</evidence>
<dbReference type="PRINTS" id="PR00035">
    <property type="entry name" value="HTHGNTR"/>
</dbReference>
<dbReference type="SMART" id="SM00866">
    <property type="entry name" value="UTRA"/>
    <property type="match status" value="1"/>
</dbReference>
<keyword evidence="3" id="KW-0804">Transcription</keyword>
<dbReference type="CDD" id="cd07377">
    <property type="entry name" value="WHTH_GntR"/>
    <property type="match status" value="1"/>
</dbReference>
<reference evidence="4 5" key="1">
    <citation type="submission" date="2018-12" db="EMBL/GenBank/DDBJ databases">
        <authorList>
            <consortium name="Pathogen Informatics"/>
        </authorList>
    </citation>
    <scope>NUCLEOTIDE SEQUENCE [LARGE SCALE GENOMIC DNA]</scope>
    <source>
        <strain evidence="4 5">NCTC13193</strain>
    </source>
</reference>
<dbReference type="Pfam" id="PF00392">
    <property type="entry name" value="GntR"/>
    <property type="match status" value="1"/>
</dbReference>
<gene>
    <name evidence="4" type="primary">yidP_1</name>
    <name evidence="4" type="ORF">NCTC13193_01553</name>
</gene>
<dbReference type="SUPFAM" id="SSF46785">
    <property type="entry name" value="Winged helix' DNA-binding domain"/>
    <property type="match status" value="1"/>
</dbReference>
<dbReference type="GO" id="GO:0045892">
    <property type="term" value="P:negative regulation of DNA-templated transcription"/>
    <property type="evidence" value="ECO:0007669"/>
    <property type="project" value="TreeGrafter"/>
</dbReference>
<keyword evidence="2" id="KW-0238">DNA-binding</keyword>
<dbReference type="Proteomes" id="UP000270487">
    <property type="component" value="Chromosome"/>
</dbReference>
<keyword evidence="1" id="KW-0805">Transcription regulation</keyword>
<name>A0A0F7HBV2_SERFO</name>
<evidence type="ECO:0000313" key="4">
    <source>
        <dbReference type="EMBL" id="VEI66203.1"/>
    </source>
</evidence>
<organism evidence="4 5">
    <name type="scientific">Serratia fonticola</name>
    <dbReference type="NCBI Taxonomy" id="47917"/>
    <lineage>
        <taxon>Bacteria</taxon>
        <taxon>Pseudomonadati</taxon>
        <taxon>Pseudomonadota</taxon>
        <taxon>Gammaproteobacteria</taxon>
        <taxon>Enterobacterales</taxon>
        <taxon>Yersiniaceae</taxon>
        <taxon>Serratia</taxon>
    </lineage>
</organism>
<dbReference type="AlphaFoldDB" id="A0A0F7HBV2"/>
<dbReference type="InterPro" id="IPR028978">
    <property type="entry name" value="Chorismate_lyase_/UTRA_dom_sf"/>
</dbReference>
<protein>
    <submittedName>
        <fullName evidence="4">Uncharacterized HTH-type transcriptional regulator yidP</fullName>
    </submittedName>
</protein>
<dbReference type="PANTHER" id="PTHR44846">
    <property type="entry name" value="MANNOSYL-D-GLYCERATE TRANSPORT/METABOLISM SYSTEM REPRESSOR MNGR-RELATED"/>
    <property type="match status" value="1"/>
</dbReference>
<dbReference type="InterPro" id="IPR036388">
    <property type="entry name" value="WH-like_DNA-bd_sf"/>
</dbReference>
<dbReference type="SUPFAM" id="SSF64288">
    <property type="entry name" value="Chorismate lyase-like"/>
    <property type="match status" value="1"/>
</dbReference>
<dbReference type="GeneID" id="30321527"/>
<dbReference type="InterPro" id="IPR000524">
    <property type="entry name" value="Tscrpt_reg_HTH_GntR"/>
</dbReference>
<dbReference type="GO" id="GO:0003700">
    <property type="term" value="F:DNA-binding transcription factor activity"/>
    <property type="evidence" value="ECO:0007669"/>
    <property type="project" value="InterPro"/>
</dbReference>
<dbReference type="RefSeq" id="WP_024484936.1">
    <property type="nucleotide sequence ID" value="NZ_CAMISF010000001.1"/>
</dbReference>
<accession>A0A0F7HBV2</accession>
<proteinExistence type="predicted"/>
<dbReference type="KEGG" id="sfw:WN53_15240"/>
<dbReference type="SMART" id="SM00345">
    <property type="entry name" value="HTH_GNTR"/>
    <property type="match status" value="1"/>
</dbReference>
<dbReference type="Pfam" id="PF07702">
    <property type="entry name" value="UTRA"/>
    <property type="match status" value="1"/>
</dbReference>
<dbReference type="EMBL" id="LR134492">
    <property type="protein sequence ID" value="VEI66203.1"/>
    <property type="molecule type" value="Genomic_DNA"/>
</dbReference>
<dbReference type="PANTHER" id="PTHR44846:SF17">
    <property type="entry name" value="GNTR-FAMILY TRANSCRIPTIONAL REGULATOR"/>
    <property type="match status" value="1"/>
</dbReference>
<dbReference type="Gene3D" id="3.40.1410.10">
    <property type="entry name" value="Chorismate lyase-like"/>
    <property type="match status" value="1"/>
</dbReference>
<dbReference type="InterPro" id="IPR036390">
    <property type="entry name" value="WH_DNA-bd_sf"/>
</dbReference>